<feature type="region of interest" description="Disordered" evidence="1">
    <location>
        <begin position="517"/>
        <end position="557"/>
    </location>
</feature>
<accession>X6NFY5</accession>
<dbReference type="EMBL" id="ASPP01008671">
    <property type="protein sequence ID" value="ETO25240.1"/>
    <property type="molecule type" value="Genomic_DNA"/>
</dbReference>
<name>X6NFY5_RETFI</name>
<dbReference type="Proteomes" id="UP000023152">
    <property type="component" value="Unassembled WGS sequence"/>
</dbReference>
<evidence type="ECO:0000313" key="3">
    <source>
        <dbReference type="EMBL" id="ETO25240.1"/>
    </source>
</evidence>
<evidence type="ECO:0000313" key="4">
    <source>
        <dbReference type="Proteomes" id="UP000023152"/>
    </source>
</evidence>
<evidence type="ECO:0000256" key="2">
    <source>
        <dbReference type="SAM" id="Phobius"/>
    </source>
</evidence>
<keyword evidence="2" id="KW-0812">Transmembrane</keyword>
<keyword evidence="2" id="KW-0472">Membrane</keyword>
<protein>
    <submittedName>
        <fullName evidence="3">Uncharacterized protein</fullName>
    </submittedName>
</protein>
<feature type="compositionally biased region" description="Acidic residues" evidence="1">
    <location>
        <begin position="367"/>
        <end position="391"/>
    </location>
</feature>
<proteinExistence type="predicted"/>
<keyword evidence="4" id="KW-1185">Reference proteome</keyword>
<evidence type="ECO:0000256" key="1">
    <source>
        <dbReference type="SAM" id="MobiDB-lite"/>
    </source>
</evidence>
<comment type="caution">
    <text evidence="3">The sequence shown here is derived from an EMBL/GenBank/DDBJ whole genome shotgun (WGS) entry which is preliminary data.</text>
</comment>
<dbReference type="AlphaFoldDB" id="X6NFY5"/>
<feature type="compositionally biased region" description="Polar residues" evidence="1">
    <location>
        <begin position="517"/>
        <end position="544"/>
    </location>
</feature>
<feature type="region of interest" description="Disordered" evidence="1">
    <location>
        <begin position="367"/>
        <end position="394"/>
    </location>
</feature>
<feature type="compositionally biased region" description="Basic and acidic residues" evidence="1">
    <location>
        <begin position="198"/>
        <end position="208"/>
    </location>
</feature>
<feature type="region of interest" description="Disordered" evidence="1">
    <location>
        <begin position="196"/>
        <end position="254"/>
    </location>
</feature>
<feature type="compositionally biased region" description="Acidic residues" evidence="1">
    <location>
        <begin position="224"/>
        <end position="246"/>
    </location>
</feature>
<keyword evidence="2" id="KW-1133">Transmembrane helix</keyword>
<gene>
    <name evidence="3" type="ORF">RFI_11897</name>
</gene>
<sequence length="642" mass="72733">MCEKDRKRTQKFLHRHLTIYFFQALFSIISYVYLFSQGVDFSSIALTQFDLTAGNICLFLLFQKRGKLYHKCNCFASASTQSCVKCKSSEVGCCVVLSQLLHGNRSGQRRVYSPSTLSEPSFVTSKFSFGSRSTHYNVGVFFSNQWNDTVLPIARRPPKPNEPEHLENVPKLITTANSSWESNPLQSVEILAVPPVHPPERRIDHETLAKANTTDEEEIKKDTLEEEDEDVNEEDDDEEEEEEEEVNSTNASAQMNRLTAKYSGEMVPISINQMALELQIQYSKASELLGLQDRVSSREMRDSRVLDIQRSVRIPPKKESRIHAVGHSKESNLQSNFGKMEALELAPTDSNKNNGTGLVMALCDEYEDEESYDDEDEEDEEENRDGDDEIDLPLPLPSSIPLKRIVDVGANKQNNKYFSADLHLSHFASVKLADIKLPPIKNQAKYQSKSNPATPLKVKDAANASHEPIHDCLDIVDPLENNGCQSIHEQRAYTMDATMQWKEFKPKLVTNSTSAITQLQPSRQSQHPSSARSYSQVTKSTATRQKNEDEVHLHRTANNTSTLTLSTQVNNDDYFVQASLPVVLSRSVSAKNYNDDDVVACRFIHLYTHIYDTICDDRVLDYIGSTSHFFFFFLLILRMSVT</sequence>
<organism evidence="3 4">
    <name type="scientific">Reticulomyxa filosa</name>
    <dbReference type="NCBI Taxonomy" id="46433"/>
    <lineage>
        <taxon>Eukaryota</taxon>
        <taxon>Sar</taxon>
        <taxon>Rhizaria</taxon>
        <taxon>Retaria</taxon>
        <taxon>Foraminifera</taxon>
        <taxon>Monothalamids</taxon>
        <taxon>Reticulomyxidae</taxon>
        <taxon>Reticulomyxa</taxon>
    </lineage>
</organism>
<reference evidence="3 4" key="1">
    <citation type="journal article" date="2013" name="Curr. Biol.">
        <title>The Genome of the Foraminiferan Reticulomyxa filosa.</title>
        <authorList>
            <person name="Glockner G."/>
            <person name="Hulsmann N."/>
            <person name="Schleicher M."/>
            <person name="Noegel A.A."/>
            <person name="Eichinger L."/>
            <person name="Gallinger C."/>
            <person name="Pawlowski J."/>
            <person name="Sierra R."/>
            <person name="Euteneuer U."/>
            <person name="Pillet L."/>
            <person name="Moustafa A."/>
            <person name="Platzer M."/>
            <person name="Groth M."/>
            <person name="Szafranski K."/>
            <person name="Schliwa M."/>
        </authorList>
    </citation>
    <scope>NUCLEOTIDE SEQUENCE [LARGE SCALE GENOMIC DNA]</scope>
</reference>
<feature type="transmembrane region" description="Helical" evidence="2">
    <location>
        <begin position="12"/>
        <end position="35"/>
    </location>
</feature>